<evidence type="ECO:0000256" key="14">
    <source>
        <dbReference type="RuleBase" id="RU000405"/>
    </source>
</evidence>
<dbReference type="GO" id="GO:0005886">
    <property type="term" value="C:plasma membrane"/>
    <property type="evidence" value="ECO:0007669"/>
    <property type="project" value="TreeGrafter"/>
</dbReference>
<evidence type="ECO:0000256" key="7">
    <source>
        <dbReference type="ARBA" id="ARBA00022741"/>
    </source>
</evidence>
<keyword evidence="9" id="KW-0460">Magnesium</keyword>
<protein>
    <recommendedName>
        <fullName evidence="4">adenylate cyclase</fullName>
        <ecNumber evidence="4">4.6.1.1</ecNumber>
    </recommendedName>
</protein>
<keyword evidence="8" id="KW-0067">ATP-binding</keyword>
<feature type="transmembrane region" description="Helical" evidence="15">
    <location>
        <begin position="132"/>
        <end position="154"/>
    </location>
</feature>
<comment type="catalytic activity">
    <reaction evidence="1">
        <text>ATP = 3',5'-cyclic AMP + diphosphate</text>
        <dbReference type="Rhea" id="RHEA:15389"/>
        <dbReference type="ChEBI" id="CHEBI:30616"/>
        <dbReference type="ChEBI" id="CHEBI:33019"/>
        <dbReference type="ChEBI" id="CHEBI:58165"/>
        <dbReference type="EC" id="4.6.1.1"/>
    </reaction>
</comment>
<keyword evidence="11" id="KW-0115">cAMP biosynthesis</keyword>
<dbReference type="EMBL" id="JAODUO010000430">
    <property type="protein sequence ID" value="KAK2180726.1"/>
    <property type="molecule type" value="Genomic_DNA"/>
</dbReference>
<dbReference type="CDD" id="cd07302">
    <property type="entry name" value="CHD"/>
    <property type="match status" value="1"/>
</dbReference>
<feature type="transmembrane region" description="Helical" evidence="15">
    <location>
        <begin position="166"/>
        <end position="186"/>
    </location>
</feature>
<comment type="subcellular location">
    <subcellularLocation>
        <location evidence="3">Membrane</location>
        <topology evidence="3">Multi-pass membrane protein</topology>
    </subcellularLocation>
</comment>
<accession>A0AAD9L0D9</accession>
<dbReference type="Gene3D" id="3.30.70.1230">
    <property type="entry name" value="Nucleotide cyclase"/>
    <property type="match status" value="1"/>
</dbReference>
<dbReference type="GO" id="GO:0006171">
    <property type="term" value="P:cAMP biosynthetic process"/>
    <property type="evidence" value="ECO:0007669"/>
    <property type="project" value="UniProtKB-KW"/>
</dbReference>
<dbReference type="SMART" id="SM00044">
    <property type="entry name" value="CYCc"/>
    <property type="match status" value="1"/>
</dbReference>
<dbReference type="GO" id="GO:0035556">
    <property type="term" value="P:intracellular signal transduction"/>
    <property type="evidence" value="ECO:0007669"/>
    <property type="project" value="InterPro"/>
</dbReference>
<dbReference type="GO" id="GO:0046872">
    <property type="term" value="F:metal ion binding"/>
    <property type="evidence" value="ECO:0007669"/>
    <property type="project" value="UniProtKB-KW"/>
</dbReference>
<dbReference type="InterPro" id="IPR001054">
    <property type="entry name" value="A/G_cyclase"/>
</dbReference>
<feature type="domain" description="Guanylate cyclase" evidence="16">
    <location>
        <begin position="262"/>
        <end position="469"/>
    </location>
</feature>
<dbReference type="PROSITE" id="PS50125">
    <property type="entry name" value="GUANYLATE_CYCLASE_2"/>
    <property type="match status" value="1"/>
</dbReference>
<name>A0AAD9L0D9_RIDPI</name>
<evidence type="ECO:0000256" key="12">
    <source>
        <dbReference type="ARBA" id="ARBA00023136"/>
    </source>
</evidence>
<keyword evidence="6" id="KW-0479">Metal-binding</keyword>
<evidence type="ECO:0000313" key="17">
    <source>
        <dbReference type="EMBL" id="KAK2180726.1"/>
    </source>
</evidence>
<dbReference type="GO" id="GO:0005524">
    <property type="term" value="F:ATP binding"/>
    <property type="evidence" value="ECO:0007669"/>
    <property type="project" value="UniProtKB-KW"/>
</dbReference>
<evidence type="ECO:0000256" key="5">
    <source>
        <dbReference type="ARBA" id="ARBA00022692"/>
    </source>
</evidence>
<evidence type="ECO:0000256" key="13">
    <source>
        <dbReference type="ARBA" id="ARBA00023239"/>
    </source>
</evidence>
<gene>
    <name evidence="17" type="ORF">NP493_430g04016</name>
</gene>
<comment type="caution">
    <text evidence="17">The sequence shown here is derived from an EMBL/GenBank/DDBJ whole genome shotgun (WGS) entry which is preliminary data.</text>
</comment>
<comment type="cofactor">
    <cofactor evidence="2">
        <name>Mg(2+)</name>
        <dbReference type="ChEBI" id="CHEBI:18420"/>
    </cofactor>
</comment>
<dbReference type="AlphaFoldDB" id="A0AAD9L0D9"/>
<evidence type="ECO:0000259" key="16">
    <source>
        <dbReference type="PROSITE" id="PS50125"/>
    </source>
</evidence>
<dbReference type="InterPro" id="IPR029787">
    <property type="entry name" value="Nucleotide_cyclase"/>
</dbReference>
<keyword evidence="5 15" id="KW-0812">Transmembrane</keyword>
<dbReference type="GO" id="GO:0004016">
    <property type="term" value="F:adenylate cyclase activity"/>
    <property type="evidence" value="ECO:0007669"/>
    <property type="project" value="UniProtKB-EC"/>
</dbReference>
<dbReference type="PROSITE" id="PS00452">
    <property type="entry name" value="GUANYLATE_CYCLASE_1"/>
    <property type="match status" value="1"/>
</dbReference>
<dbReference type="EC" id="4.6.1.1" evidence="4"/>
<dbReference type="PANTHER" id="PTHR45627:SF12">
    <property type="entry name" value="ADENYLATE CYCLASE TYPE 2"/>
    <property type="match status" value="1"/>
</dbReference>
<comment type="similarity">
    <text evidence="14">Belongs to the adenylyl cyclase class-4/guanylyl cyclase family.</text>
</comment>
<keyword evidence="18" id="KW-1185">Reference proteome</keyword>
<evidence type="ECO:0000256" key="4">
    <source>
        <dbReference type="ARBA" id="ARBA00012201"/>
    </source>
</evidence>
<sequence>MNCSSHCCIGAIQSISFCFRTQTLYVSLIIGTCVFLTILALTTGLTCVVGFTRLSEYSSSDITLSLQIRTQAKLRRMAHVLTSNGWLKILLSFVSSSVVFVACIVPVYYLYNCMLALVSCNVFLRIGYLVKFVYMLVGLLVFNVMFYSVFFHVFEIYDLFTRVEFLPTRVMGTVYTTGLFVTLFVLDRQIERQLRLDFLYETKIRKEMGEVKRNGLVNELLLANILPKHVAEHFMVPHRLKNQCINGSFSQELYHQSCMNTCVMFAAIPNFKANETFSAANVTGSECLRLLNEIISAFDMVTKPLPSYGFNLLRLPELADVEKIKNIGSTYMAAAGLQTGEDNAHDVYKTAVSVMSVTRFAFAMMQSLRELSKHAFHEYRLRIGLLLRHRILAEGHICTNAGTGAPVTIADVFVTLRRSITKSYCPVKKPHRRLQTRINHGPVVAGVIGAQMPQYDIWGDTVNVASRMESHGVTGRLQVSESAITYTYL</sequence>
<dbReference type="Proteomes" id="UP001209878">
    <property type="component" value="Unassembled WGS sequence"/>
</dbReference>
<evidence type="ECO:0000256" key="8">
    <source>
        <dbReference type="ARBA" id="ARBA00022840"/>
    </source>
</evidence>
<dbReference type="GO" id="GO:0007189">
    <property type="term" value="P:adenylate cyclase-activating G protein-coupled receptor signaling pathway"/>
    <property type="evidence" value="ECO:0007669"/>
    <property type="project" value="TreeGrafter"/>
</dbReference>
<evidence type="ECO:0000256" key="11">
    <source>
        <dbReference type="ARBA" id="ARBA00022998"/>
    </source>
</evidence>
<keyword evidence="10 15" id="KW-1133">Transmembrane helix</keyword>
<evidence type="ECO:0000256" key="15">
    <source>
        <dbReference type="SAM" id="Phobius"/>
    </source>
</evidence>
<keyword evidence="12 15" id="KW-0472">Membrane</keyword>
<dbReference type="InterPro" id="IPR018297">
    <property type="entry name" value="A/G_cyclase_CS"/>
</dbReference>
<evidence type="ECO:0000256" key="6">
    <source>
        <dbReference type="ARBA" id="ARBA00022723"/>
    </source>
</evidence>
<evidence type="ECO:0000256" key="10">
    <source>
        <dbReference type="ARBA" id="ARBA00022989"/>
    </source>
</evidence>
<reference evidence="17" key="1">
    <citation type="journal article" date="2023" name="Mol. Biol. Evol.">
        <title>Third-Generation Sequencing Reveals the Adaptive Role of the Epigenome in Three Deep-Sea Polychaetes.</title>
        <authorList>
            <person name="Perez M."/>
            <person name="Aroh O."/>
            <person name="Sun Y."/>
            <person name="Lan Y."/>
            <person name="Juniper S.K."/>
            <person name="Young C.R."/>
            <person name="Angers B."/>
            <person name="Qian P.Y."/>
        </authorList>
    </citation>
    <scope>NUCLEOTIDE SEQUENCE</scope>
    <source>
        <strain evidence="17">R07B-5</strain>
    </source>
</reference>
<evidence type="ECO:0000313" key="18">
    <source>
        <dbReference type="Proteomes" id="UP001209878"/>
    </source>
</evidence>
<keyword evidence="7" id="KW-0547">Nucleotide-binding</keyword>
<proteinExistence type="inferred from homology"/>
<evidence type="ECO:0000256" key="2">
    <source>
        <dbReference type="ARBA" id="ARBA00001946"/>
    </source>
</evidence>
<organism evidence="17 18">
    <name type="scientific">Ridgeia piscesae</name>
    <name type="common">Tubeworm</name>
    <dbReference type="NCBI Taxonomy" id="27915"/>
    <lineage>
        <taxon>Eukaryota</taxon>
        <taxon>Metazoa</taxon>
        <taxon>Spiralia</taxon>
        <taxon>Lophotrochozoa</taxon>
        <taxon>Annelida</taxon>
        <taxon>Polychaeta</taxon>
        <taxon>Sedentaria</taxon>
        <taxon>Canalipalpata</taxon>
        <taxon>Sabellida</taxon>
        <taxon>Siboglinidae</taxon>
        <taxon>Ridgeia</taxon>
    </lineage>
</organism>
<feature type="transmembrane region" description="Helical" evidence="15">
    <location>
        <begin position="24"/>
        <end position="51"/>
    </location>
</feature>
<evidence type="ECO:0000256" key="3">
    <source>
        <dbReference type="ARBA" id="ARBA00004141"/>
    </source>
</evidence>
<keyword evidence="13 14" id="KW-0456">Lyase</keyword>
<evidence type="ECO:0000256" key="9">
    <source>
        <dbReference type="ARBA" id="ARBA00022842"/>
    </source>
</evidence>
<dbReference type="SUPFAM" id="SSF55073">
    <property type="entry name" value="Nucleotide cyclase"/>
    <property type="match status" value="1"/>
</dbReference>
<feature type="transmembrane region" description="Helical" evidence="15">
    <location>
        <begin position="89"/>
        <end position="111"/>
    </location>
</feature>
<dbReference type="PANTHER" id="PTHR45627">
    <property type="entry name" value="ADENYLATE CYCLASE TYPE 1"/>
    <property type="match status" value="1"/>
</dbReference>
<dbReference type="Pfam" id="PF00211">
    <property type="entry name" value="Guanylate_cyc"/>
    <property type="match status" value="2"/>
</dbReference>
<evidence type="ECO:0000256" key="1">
    <source>
        <dbReference type="ARBA" id="ARBA00001593"/>
    </source>
</evidence>